<sequence>MPLQVHRMSDCNTGGGCITVIPQSTVFANNLLVCVNGSIGTRHPPCPKPSIHCAGNWVTTSGGPTVFAEGIPVNKMGDPDSCGHTRAAGSPDVFML</sequence>
<evidence type="ECO:0008006" key="2">
    <source>
        <dbReference type="Google" id="ProtNLM"/>
    </source>
</evidence>
<dbReference type="EMBL" id="LAZR01001218">
    <property type="protein sequence ID" value="KKN48476.1"/>
    <property type="molecule type" value="Genomic_DNA"/>
</dbReference>
<accession>A0A0F9THL7</accession>
<dbReference type="Gene3D" id="2.60.200.60">
    <property type="match status" value="1"/>
</dbReference>
<reference evidence="1" key="1">
    <citation type="journal article" date="2015" name="Nature">
        <title>Complex archaea that bridge the gap between prokaryotes and eukaryotes.</title>
        <authorList>
            <person name="Spang A."/>
            <person name="Saw J.H."/>
            <person name="Jorgensen S.L."/>
            <person name="Zaremba-Niedzwiedzka K."/>
            <person name="Martijn J."/>
            <person name="Lind A.E."/>
            <person name="van Eijk R."/>
            <person name="Schleper C."/>
            <person name="Guy L."/>
            <person name="Ettema T.J."/>
        </authorList>
    </citation>
    <scope>NUCLEOTIDE SEQUENCE</scope>
</reference>
<protein>
    <recommendedName>
        <fullName evidence="2">PaaR repeat-containing protein</fullName>
    </recommendedName>
</protein>
<dbReference type="AlphaFoldDB" id="A0A0F9THL7"/>
<gene>
    <name evidence="1" type="ORF">LCGC14_0652290</name>
</gene>
<evidence type="ECO:0000313" key="1">
    <source>
        <dbReference type="EMBL" id="KKN48476.1"/>
    </source>
</evidence>
<comment type="caution">
    <text evidence="1">The sequence shown here is derived from an EMBL/GenBank/DDBJ whole genome shotgun (WGS) entry which is preliminary data.</text>
</comment>
<proteinExistence type="predicted"/>
<name>A0A0F9THL7_9ZZZZ</name>
<organism evidence="1">
    <name type="scientific">marine sediment metagenome</name>
    <dbReference type="NCBI Taxonomy" id="412755"/>
    <lineage>
        <taxon>unclassified sequences</taxon>
        <taxon>metagenomes</taxon>
        <taxon>ecological metagenomes</taxon>
    </lineage>
</organism>